<dbReference type="RefSeq" id="XP_013756007.1">
    <property type="nucleotide sequence ID" value="XM_013900553.1"/>
</dbReference>
<accession>A0A0L0DHN4</accession>
<keyword evidence="2" id="KW-1185">Reference proteome</keyword>
<reference evidence="1 2" key="1">
    <citation type="submission" date="2010-05" db="EMBL/GenBank/DDBJ databases">
        <title>The Genome Sequence of Thecamonas trahens ATCC 50062.</title>
        <authorList>
            <consortium name="The Broad Institute Genome Sequencing Platform"/>
            <person name="Russ C."/>
            <person name="Cuomo C."/>
            <person name="Shea T."/>
            <person name="Young S.K."/>
            <person name="Zeng Q."/>
            <person name="Koehrsen M."/>
            <person name="Haas B."/>
            <person name="Borodovsky M."/>
            <person name="Guigo R."/>
            <person name="Alvarado L."/>
            <person name="Berlin A."/>
            <person name="Bochicchio J."/>
            <person name="Borenstein D."/>
            <person name="Chapman S."/>
            <person name="Chen Z."/>
            <person name="Freedman E."/>
            <person name="Gellesch M."/>
            <person name="Goldberg J."/>
            <person name="Griggs A."/>
            <person name="Gujja S."/>
            <person name="Heilman E."/>
            <person name="Heiman D."/>
            <person name="Hepburn T."/>
            <person name="Howarth C."/>
            <person name="Jen D."/>
            <person name="Larson L."/>
            <person name="Mehta T."/>
            <person name="Park D."/>
            <person name="Pearson M."/>
            <person name="Roberts A."/>
            <person name="Saif S."/>
            <person name="Shenoy N."/>
            <person name="Sisk P."/>
            <person name="Stolte C."/>
            <person name="Sykes S."/>
            <person name="Thomson T."/>
            <person name="Walk T."/>
            <person name="White J."/>
            <person name="Yandava C."/>
            <person name="Burger G."/>
            <person name="Gray M.W."/>
            <person name="Holland P.W.H."/>
            <person name="King N."/>
            <person name="Lang F.B.F."/>
            <person name="Roger A.J."/>
            <person name="Ruiz-Trillo I."/>
            <person name="Lander E."/>
            <person name="Nusbaum C."/>
        </authorList>
    </citation>
    <scope>NUCLEOTIDE SEQUENCE [LARGE SCALE GENOMIC DNA]</scope>
    <source>
        <strain evidence="1 2">ATCC 50062</strain>
    </source>
</reference>
<name>A0A0L0DHN4_THETB</name>
<dbReference type="AlphaFoldDB" id="A0A0L0DHN4"/>
<evidence type="ECO:0000313" key="2">
    <source>
        <dbReference type="Proteomes" id="UP000054408"/>
    </source>
</evidence>
<evidence type="ECO:0000313" key="1">
    <source>
        <dbReference type="EMBL" id="KNC51611.1"/>
    </source>
</evidence>
<dbReference type="EMBL" id="GL349468">
    <property type="protein sequence ID" value="KNC51611.1"/>
    <property type="molecule type" value="Genomic_DNA"/>
</dbReference>
<organism evidence="1 2">
    <name type="scientific">Thecamonas trahens ATCC 50062</name>
    <dbReference type="NCBI Taxonomy" id="461836"/>
    <lineage>
        <taxon>Eukaryota</taxon>
        <taxon>Apusozoa</taxon>
        <taxon>Apusomonadida</taxon>
        <taxon>Apusomonadidae</taxon>
        <taxon>Thecamonas</taxon>
    </lineage>
</organism>
<proteinExistence type="predicted"/>
<protein>
    <submittedName>
        <fullName evidence="1">Uncharacterized protein</fullName>
    </submittedName>
</protein>
<dbReference type="Proteomes" id="UP000054408">
    <property type="component" value="Unassembled WGS sequence"/>
</dbReference>
<gene>
    <name evidence="1" type="ORF">AMSG_07522</name>
</gene>
<sequence>MIANRVQSVPTCGVTAYLSLMSALRADRDLATARQDEADLSVAGHGLSWLCAEGLSAVCEAASNGRQPGLELALVDATAGALVAGLSTQGLAVAAARTLAPGGAGWLDAVVTQVADGWADAGVLAAASALWVLGRGLRLWAPVARGLELAAGGGIGFGALAAAWAHGELDAGLDAVLDSVLGEEAELGKCGDGCAWLHEVLLELLVPLAVVDCTPGNRARASKCLARMLEASRRLVPAGCSGAGQELVGAVCATVSAGDWGRGVERAATAWMEAWIEAALSREDAGRAGPRYVGFVDALADEVFDAQSLVSGLVAQRRGAPAVAATMLTRLVASRAVVSQVPQLLHACMSVVSSRVSRGLRLDDDAVQAVLGLVEEMAAQLGEVVSTAVCERSGRVVAALVDGLSALAHESRDGLLAALGLWQSIAKCAGEALIEVGAELVLSWAHLIEALVRLKIDVQVVAELVALAAAAALSSASSSLAVGRLLNDLVLPALVVRPVIELVLESLAPSTVAEFVHGLATIVVQASASGDGARGCVLVLAANSSVETGGAVVTKLRDVVGALPVGAAHLLEPLECSGCLAGVSCAGTRLGPRLQAVLGLLLRAPGWALPCATHPTVELSSECVVWLARMIQVLRDELCACLGSAAALARLVGTLRHPPWVIAASSKAGGLVARLALVLAADPCAADEFVPSPPELRVLMRAGEVESVARVVNVLSQCEAGRPALVWLLACDAVFRLAVDVAARVARRTRQEMAATAMWLLKTKGNPAGVLVAVEVAEASVSGTVDMIREVFEAAPARSAASLVVPLVWHAGLFDAYDGASSTGLSVSRAMLDACFRAAVCGEELFTEQGVWESVLAVARAASQACSLQRSSCIGGALEVLARAKTLFKLEAHLSGRSEGRACRVLDEMFCSCDVRAQVASVGASIASHAGVMAQYVASLFPERDTLGEFELCVQLSHAARESGLWMAERSVDVRLLAVAEGLADDGEAAYVAVAATSLIVPRLEAVADAVGLGVKVAVLEAVVRFEAAATNMRLFGVPAMLARVAARGRLPVGVQRRVAALSAAVTASASGMRMVPATSGSEGFGDAICTPLAVVVASPWRYEASEAGEALSEEAASPRLLQQ</sequence>
<dbReference type="GeneID" id="25566421"/>